<dbReference type="Proteomes" id="UP001230289">
    <property type="component" value="Unassembled WGS sequence"/>
</dbReference>
<dbReference type="EMBL" id="JAVFCB010000005">
    <property type="protein sequence ID" value="MDQ4214372.1"/>
    <property type="molecule type" value="Genomic_DNA"/>
</dbReference>
<feature type="transmembrane region" description="Helical" evidence="1">
    <location>
        <begin position="125"/>
        <end position="148"/>
    </location>
</feature>
<protein>
    <submittedName>
        <fullName evidence="2">DUF2871 domain-containing protein</fullName>
    </submittedName>
</protein>
<keyword evidence="1" id="KW-0812">Transmembrane</keyword>
<feature type="transmembrane region" description="Helical" evidence="1">
    <location>
        <begin position="60"/>
        <end position="78"/>
    </location>
</feature>
<dbReference type="Gene3D" id="1.20.210.10">
    <property type="entry name" value="Cytochrome c oxidase-like, subunit I domain"/>
    <property type="match status" value="1"/>
</dbReference>
<proteinExistence type="predicted"/>
<dbReference type="Pfam" id="PF11070">
    <property type="entry name" value="DUF2871"/>
    <property type="match status" value="1"/>
</dbReference>
<accession>A0ABU0XHL0</accession>
<gene>
    <name evidence="2" type="ORF">RBR11_10645</name>
</gene>
<feature type="transmembrane region" description="Helical" evidence="1">
    <location>
        <begin position="21"/>
        <end position="40"/>
    </location>
</feature>
<dbReference type="RefSeq" id="WP_308489305.1">
    <property type="nucleotide sequence ID" value="NZ_JAVFCB010000005.1"/>
</dbReference>
<comment type="caution">
    <text evidence="2">The sequence shown here is derived from an EMBL/GenBank/DDBJ whole genome shotgun (WGS) entry which is preliminary data.</text>
</comment>
<name>A0ABU0XHL0_9MICO</name>
<sequence length="155" mass="16764">MTNSPATTSPAPTTQRRALTALFLAAVIWIGLGLIMGLFYREFTKALGHENGVSGQLALVHTHLLAIGALVMLIVLALEKAFRLSASKLFRWFFWIYNLGVLVTGAMMAWHGILDILKVEASKAIPGIAGAGHILVGAGFVLLLITLWKGIRRES</sequence>
<evidence type="ECO:0000256" key="1">
    <source>
        <dbReference type="SAM" id="Phobius"/>
    </source>
</evidence>
<dbReference type="SUPFAM" id="SSF81442">
    <property type="entry name" value="Cytochrome c oxidase subunit I-like"/>
    <property type="match status" value="1"/>
</dbReference>
<keyword evidence="1" id="KW-0472">Membrane</keyword>
<dbReference type="InterPro" id="IPR021299">
    <property type="entry name" value="DUF2871"/>
</dbReference>
<dbReference type="InterPro" id="IPR036927">
    <property type="entry name" value="Cyt_c_oxase-like_su1_sf"/>
</dbReference>
<reference evidence="2 3" key="1">
    <citation type="submission" date="2023-08" db="EMBL/GenBank/DDBJ databases">
        <title>Microbacterium sp. nov., isolated from a waste landfill.</title>
        <authorList>
            <person name="Wen W."/>
        </authorList>
    </citation>
    <scope>NUCLEOTIDE SEQUENCE [LARGE SCALE GENOMIC DNA]</scope>
    <source>
        <strain evidence="2 3">ASV81</strain>
    </source>
</reference>
<organism evidence="2 3">
    <name type="scientific">Microbacterium capsulatum</name>
    <dbReference type="NCBI Taxonomy" id="3041921"/>
    <lineage>
        <taxon>Bacteria</taxon>
        <taxon>Bacillati</taxon>
        <taxon>Actinomycetota</taxon>
        <taxon>Actinomycetes</taxon>
        <taxon>Micrococcales</taxon>
        <taxon>Microbacteriaceae</taxon>
        <taxon>Microbacterium</taxon>
    </lineage>
</organism>
<feature type="transmembrane region" description="Helical" evidence="1">
    <location>
        <begin position="90"/>
        <end position="113"/>
    </location>
</feature>
<evidence type="ECO:0000313" key="3">
    <source>
        <dbReference type="Proteomes" id="UP001230289"/>
    </source>
</evidence>
<keyword evidence="1" id="KW-1133">Transmembrane helix</keyword>
<evidence type="ECO:0000313" key="2">
    <source>
        <dbReference type="EMBL" id="MDQ4214372.1"/>
    </source>
</evidence>
<keyword evidence="3" id="KW-1185">Reference proteome</keyword>